<dbReference type="Proteomes" id="UP000547510">
    <property type="component" value="Unassembled WGS sequence"/>
</dbReference>
<feature type="signal peptide" evidence="2">
    <location>
        <begin position="1"/>
        <end position="31"/>
    </location>
</feature>
<dbReference type="SUPFAM" id="SSF75304">
    <property type="entry name" value="Amidase signature (AS) enzymes"/>
    <property type="match status" value="1"/>
</dbReference>
<organism evidence="4 5">
    <name type="scientific">Saccharothrix tamanrassetensis</name>
    <dbReference type="NCBI Taxonomy" id="1051531"/>
    <lineage>
        <taxon>Bacteria</taxon>
        <taxon>Bacillati</taxon>
        <taxon>Actinomycetota</taxon>
        <taxon>Actinomycetes</taxon>
        <taxon>Pseudonocardiales</taxon>
        <taxon>Pseudonocardiaceae</taxon>
        <taxon>Saccharothrix</taxon>
    </lineage>
</organism>
<feature type="chain" id="PRO_5032328340" evidence="2">
    <location>
        <begin position="32"/>
        <end position="551"/>
    </location>
</feature>
<feature type="domain" description="Amidase" evidence="3">
    <location>
        <begin position="78"/>
        <end position="528"/>
    </location>
</feature>
<dbReference type="GO" id="GO:0016740">
    <property type="term" value="F:transferase activity"/>
    <property type="evidence" value="ECO:0007669"/>
    <property type="project" value="UniProtKB-KW"/>
</dbReference>
<feature type="region of interest" description="Disordered" evidence="1">
    <location>
        <begin position="192"/>
        <end position="215"/>
    </location>
</feature>
<dbReference type="InterPro" id="IPR023631">
    <property type="entry name" value="Amidase_dom"/>
</dbReference>
<feature type="compositionally biased region" description="Polar residues" evidence="1">
    <location>
        <begin position="192"/>
        <end position="206"/>
    </location>
</feature>
<evidence type="ECO:0000313" key="4">
    <source>
        <dbReference type="EMBL" id="MBB5957141.1"/>
    </source>
</evidence>
<gene>
    <name evidence="4" type="ORF">FHS29_003734</name>
</gene>
<comment type="caution">
    <text evidence="4">The sequence shown here is derived from an EMBL/GenBank/DDBJ whole genome shotgun (WGS) entry which is preliminary data.</text>
</comment>
<dbReference type="PANTHER" id="PTHR42678">
    <property type="entry name" value="AMIDASE"/>
    <property type="match status" value="1"/>
</dbReference>
<reference evidence="4 5" key="1">
    <citation type="submission" date="2020-08" db="EMBL/GenBank/DDBJ databases">
        <title>Genomic Encyclopedia of Type Strains, Phase III (KMG-III): the genomes of soil and plant-associated and newly described type strains.</title>
        <authorList>
            <person name="Whitman W."/>
        </authorList>
    </citation>
    <scope>NUCLEOTIDE SEQUENCE [LARGE SCALE GENOMIC DNA]</scope>
    <source>
        <strain evidence="4 5">CECT 8640</strain>
    </source>
</reference>
<protein>
    <submittedName>
        <fullName evidence="4">Asp-tRNA(Asn)/Glu-tRNA(Gln) amidotransferase A subunit family amidase</fullName>
    </submittedName>
</protein>
<dbReference type="AlphaFoldDB" id="A0A841CI99"/>
<dbReference type="RefSeq" id="WP_246440442.1">
    <property type="nucleotide sequence ID" value="NZ_JACHJN010000005.1"/>
</dbReference>
<accession>A0A841CI99</accession>
<keyword evidence="2" id="KW-0732">Signal</keyword>
<feature type="region of interest" description="Disordered" evidence="1">
    <location>
        <begin position="245"/>
        <end position="272"/>
    </location>
</feature>
<dbReference type="PANTHER" id="PTHR42678:SF5">
    <property type="entry name" value="GLUTAMYL-TRNA(GLN) AMIDOTRANSFERASE SUBUNIT A"/>
    <property type="match status" value="1"/>
</dbReference>
<evidence type="ECO:0000259" key="3">
    <source>
        <dbReference type="Pfam" id="PF01425"/>
    </source>
</evidence>
<keyword evidence="4" id="KW-0808">Transferase</keyword>
<dbReference type="EMBL" id="JACHJN010000005">
    <property type="protein sequence ID" value="MBB5957141.1"/>
    <property type="molecule type" value="Genomic_DNA"/>
</dbReference>
<evidence type="ECO:0000313" key="5">
    <source>
        <dbReference type="Proteomes" id="UP000547510"/>
    </source>
</evidence>
<name>A0A841CI99_9PSEU</name>
<sequence length="551" mass="57268">MARRWRSSRTRAAGLAAAMVVLIAGGVPAGAATGSGAGRGDAGNGATPTDIAEWVLELDATALGDLLAGGRVTSVGLVKAYQARIDAYEEAYADQPGINAVIRRDPTAIADAARLDTERRRGHVRGPLHGIPILIKDNYDTADLPTSNGSRALQRWRTADDAELVERLRAAGAIVVAKTNLHEFASGVETISSLGGQTRNPYDQTRSPGGSSGGTGAGIAAGFGAVGLGSDTCGSIRNPAAHNSLVGLRPSRGLSSRDGIAPLSETQDTGGPIAKSVSDVALVLDATAGHDPDDPSTTASIGRIPRTYTAALDDTALAGARIGVFTDYLGTSAPEQATTALVRAAAGAMAAQGATVVELPAQPALTAAVDASWLIVDEHERDLNRYLAAPGSRFPRPLARLEPPTDVVTLDDIITSGRVTPTVLERLKDRQGRSTGPQDAYHQRLAQRVQAQRLLQSLLDDHRLDALVYPTVQQQAAPIGQPQQGTRTCALAANTGFPALTVPAGFTPDGMPVGVELLGSPFSEPMLLGLGFDYEQATHHRRPPAGTPPLR</sequence>
<proteinExistence type="predicted"/>
<keyword evidence="5" id="KW-1185">Reference proteome</keyword>
<dbReference type="Gene3D" id="3.90.1300.10">
    <property type="entry name" value="Amidase signature (AS) domain"/>
    <property type="match status" value="1"/>
</dbReference>
<evidence type="ECO:0000256" key="2">
    <source>
        <dbReference type="SAM" id="SignalP"/>
    </source>
</evidence>
<dbReference type="InterPro" id="IPR036928">
    <property type="entry name" value="AS_sf"/>
</dbReference>
<dbReference type="Pfam" id="PF01425">
    <property type="entry name" value="Amidase"/>
    <property type="match status" value="1"/>
</dbReference>
<evidence type="ECO:0000256" key="1">
    <source>
        <dbReference type="SAM" id="MobiDB-lite"/>
    </source>
</evidence>